<evidence type="ECO:0000313" key="4">
    <source>
        <dbReference type="Proteomes" id="UP000315369"/>
    </source>
</evidence>
<dbReference type="PROSITE" id="PS50012">
    <property type="entry name" value="RCC1_3"/>
    <property type="match status" value="6"/>
</dbReference>
<comment type="caution">
    <text evidence="3">The sequence shown here is derived from an EMBL/GenBank/DDBJ whole genome shotgun (WGS) entry which is preliminary data.</text>
</comment>
<feature type="domain" description="RCC1-like" evidence="2">
    <location>
        <begin position="9"/>
        <end position="313"/>
    </location>
</feature>
<dbReference type="Pfam" id="PF25390">
    <property type="entry name" value="WD40_RLD"/>
    <property type="match status" value="1"/>
</dbReference>
<protein>
    <submittedName>
        <fullName evidence="3">RCC1 repeat-containing protein</fullName>
    </submittedName>
</protein>
<dbReference type="EMBL" id="VIFM01000011">
    <property type="protein sequence ID" value="TQF17223.1"/>
    <property type="molecule type" value="Genomic_DNA"/>
</dbReference>
<accession>A0A540X7F5</accession>
<evidence type="ECO:0000259" key="2">
    <source>
        <dbReference type="Pfam" id="PF25390"/>
    </source>
</evidence>
<dbReference type="InterPro" id="IPR000408">
    <property type="entry name" value="Reg_chr_condens"/>
</dbReference>
<evidence type="ECO:0000256" key="1">
    <source>
        <dbReference type="ARBA" id="ARBA00022737"/>
    </source>
</evidence>
<dbReference type="PANTHER" id="PTHR22870:SF408">
    <property type="entry name" value="OS09G0560450 PROTEIN"/>
    <property type="match status" value="1"/>
</dbReference>
<dbReference type="InterPro" id="IPR058923">
    <property type="entry name" value="RCC1-like_dom"/>
</dbReference>
<name>A0A540X7F5_9BACT</name>
<dbReference type="InterPro" id="IPR051210">
    <property type="entry name" value="Ub_ligase/GEF_domain"/>
</dbReference>
<dbReference type="RefSeq" id="WP_368773766.1">
    <property type="nucleotide sequence ID" value="NZ_VIFM01000011.1"/>
</dbReference>
<reference evidence="3 4" key="1">
    <citation type="submission" date="2019-06" db="EMBL/GenBank/DDBJ databases">
        <authorList>
            <person name="Livingstone P."/>
            <person name="Whitworth D."/>
        </authorList>
    </citation>
    <scope>NUCLEOTIDE SEQUENCE [LARGE SCALE GENOMIC DNA]</scope>
    <source>
        <strain evidence="3 4">AM401</strain>
    </source>
</reference>
<dbReference type="PRINTS" id="PR00633">
    <property type="entry name" value="RCCNDNSATION"/>
</dbReference>
<organism evidence="3 4">
    <name type="scientific">Myxococcus llanfairpwllgwyngyllgogerychwyrndrobwllllantysiliogogogochensis</name>
    <dbReference type="NCBI Taxonomy" id="2590453"/>
    <lineage>
        <taxon>Bacteria</taxon>
        <taxon>Pseudomonadati</taxon>
        <taxon>Myxococcota</taxon>
        <taxon>Myxococcia</taxon>
        <taxon>Myxococcales</taxon>
        <taxon>Cystobacterineae</taxon>
        <taxon>Myxococcaceae</taxon>
        <taxon>Myxococcus</taxon>
    </lineage>
</organism>
<dbReference type="PANTHER" id="PTHR22870">
    <property type="entry name" value="REGULATOR OF CHROMOSOME CONDENSATION"/>
    <property type="match status" value="1"/>
</dbReference>
<gene>
    <name evidence="3" type="ORF">FJV41_04645</name>
</gene>
<dbReference type="SUPFAM" id="SSF50985">
    <property type="entry name" value="RCC1/BLIP-II"/>
    <property type="match status" value="1"/>
</dbReference>
<proteinExistence type="predicted"/>
<dbReference type="Gene3D" id="2.130.10.30">
    <property type="entry name" value="Regulator of chromosome condensation 1/beta-lactamase-inhibitor protein II"/>
    <property type="match status" value="2"/>
</dbReference>
<dbReference type="Proteomes" id="UP000315369">
    <property type="component" value="Unassembled WGS sequence"/>
</dbReference>
<feature type="non-terminal residue" evidence="3">
    <location>
        <position position="1"/>
    </location>
</feature>
<evidence type="ECO:0000313" key="3">
    <source>
        <dbReference type="EMBL" id="TQF17223.1"/>
    </source>
</evidence>
<sequence length="318" mass="32046">AVDVRGLGSGVLALAVGGQHTCVVVEGGTVRCWGDNSLAQLGNNTTMAALEPVDVPGAGTNAVTVVSGLGHSCSLHAGGQVMCWGENNLFQLGGAYAGKAPRPVPVLGLPANLTVLASGANHTCAATADGEAWCWGDNTYGALGNGLANPTPEPGAVRVRGLSGPVRALTAGLSHTCARVGMGDLECWGFNREGQLGDDTALDSVTPVRPVGLSSTMRQVRAGNSFTCALDAEGRVRCWGLNGDGQLGDGTRIHRAAPVEVTALGDDVVDLSAGATSTCAVMRDGQVRCWGANALGQLGDGTQSDRVEPAVVQGLGAP</sequence>
<keyword evidence="1" id="KW-0677">Repeat</keyword>
<dbReference type="InterPro" id="IPR009091">
    <property type="entry name" value="RCC1/BLIP-II"/>
</dbReference>
<keyword evidence="4" id="KW-1185">Reference proteome</keyword>
<dbReference type="AlphaFoldDB" id="A0A540X7F5"/>